<dbReference type="SUPFAM" id="SSF47226">
    <property type="entry name" value="Histidine-containing phosphotransfer domain, HPT domain"/>
    <property type="match status" value="1"/>
</dbReference>
<dbReference type="Proteomes" id="UP000016562">
    <property type="component" value="Unassembled WGS sequence"/>
</dbReference>
<feature type="modified residue" description="4-aspartylphosphate" evidence="18">
    <location>
        <position position="1150"/>
    </location>
</feature>
<evidence type="ECO:0000256" key="9">
    <source>
        <dbReference type="ARBA" id="ARBA00022777"/>
    </source>
</evidence>
<gene>
    <name evidence="24" type="ORF">VEZ01S_42_00020</name>
</gene>
<dbReference type="PRINTS" id="PR00344">
    <property type="entry name" value="BCTRLSENSOR"/>
</dbReference>
<dbReference type="OrthoDB" id="9810730at2"/>
<protein>
    <recommendedName>
        <fullName evidence="16">Sensory/regulatory protein RpfC</fullName>
        <ecNumber evidence="3">2.7.13.3</ecNumber>
    </recommendedName>
</protein>
<dbReference type="EMBL" id="BATM01000042">
    <property type="protein sequence ID" value="GAD80782.1"/>
    <property type="molecule type" value="Genomic_DNA"/>
</dbReference>
<dbReference type="InterPro" id="IPR003594">
    <property type="entry name" value="HATPase_dom"/>
</dbReference>
<dbReference type="PROSITE" id="PS50109">
    <property type="entry name" value="HIS_KIN"/>
    <property type="match status" value="1"/>
</dbReference>
<dbReference type="Gene3D" id="3.40.50.2300">
    <property type="match status" value="2"/>
</dbReference>
<dbReference type="InterPro" id="IPR036641">
    <property type="entry name" value="HPT_dom_sf"/>
</dbReference>
<dbReference type="Gene3D" id="1.20.120.160">
    <property type="entry name" value="HPT domain"/>
    <property type="match status" value="1"/>
</dbReference>
<dbReference type="eggNOG" id="COG0642">
    <property type="taxonomic scope" value="Bacteria"/>
</dbReference>
<organism evidence="24 25">
    <name type="scientific">Vibrio ezurae NBRC 102218</name>
    <dbReference type="NCBI Taxonomy" id="1219080"/>
    <lineage>
        <taxon>Bacteria</taxon>
        <taxon>Pseudomonadati</taxon>
        <taxon>Pseudomonadota</taxon>
        <taxon>Gammaproteobacteria</taxon>
        <taxon>Vibrionales</taxon>
        <taxon>Vibrionaceae</taxon>
        <taxon>Vibrio</taxon>
    </lineage>
</organism>
<evidence type="ECO:0000313" key="25">
    <source>
        <dbReference type="Proteomes" id="UP000016562"/>
    </source>
</evidence>
<evidence type="ECO:0000256" key="7">
    <source>
        <dbReference type="ARBA" id="ARBA00022692"/>
    </source>
</evidence>
<dbReference type="InterPro" id="IPR011006">
    <property type="entry name" value="CheY-like_superfamily"/>
</dbReference>
<keyword evidence="5 18" id="KW-0597">Phosphoprotein</keyword>
<accession>U3B5T7</accession>
<feature type="domain" description="PAS" evidence="22">
    <location>
        <begin position="723"/>
        <end position="793"/>
    </location>
</feature>
<dbReference type="CDD" id="cd00130">
    <property type="entry name" value="PAS"/>
    <property type="match status" value="1"/>
</dbReference>
<evidence type="ECO:0000256" key="5">
    <source>
        <dbReference type="ARBA" id="ARBA00022553"/>
    </source>
</evidence>
<evidence type="ECO:0000256" key="11">
    <source>
        <dbReference type="ARBA" id="ARBA00022840"/>
    </source>
</evidence>
<comment type="subunit">
    <text evidence="15">At low DSF concentrations, interacts with RpfF.</text>
</comment>
<dbReference type="Pfam" id="PF02518">
    <property type="entry name" value="HATPase_c"/>
    <property type="match status" value="1"/>
</dbReference>
<dbReference type="InterPro" id="IPR036890">
    <property type="entry name" value="HATPase_C_sf"/>
</dbReference>
<dbReference type="SMART" id="SM00062">
    <property type="entry name" value="PBPb"/>
    <property type="match status" value="1"/>
</dbReference>
<dbReference type="Pfam" id="PF13426">
    <property type="entry name" value="PAS_9"/>
    <property type="match status" value="1"/>
</dbReference>
<dbReference type="eggNOG" id="COG2205">
    <property type="taxonomic scope" value="Bacteria"/>
</dbReference>
<dbReference type="PROSITE" id="PS50110">
    <property type="entry name" value="RESPONSE_REGULATORY"/>
    <property type="match status" value="2"/>
</dbReference>
<evidence type="ECO:0000259" key="22">
    <source>
        <dbReference type="PROSITE" id="PS50112"/>
    </source>
</evidence>
<dbReference type="CDD" id="cd16922">
    <property type="entry name" value="HATPase_EvgS-ArcB-TorS-like"/>
    <property type="match status" value="1"/>
</dbReference>
<dbReference type="Gene3D" id="3.30.565.10">
    <property type="entry name" value="Histidine kinase-like ATPase, C-terminal domain"/>
    <property type="match status" value="1"/>
</dbReference>
<dbReference type="SUPFAM" id="SSF55874">
    <property type="entry name" value="ATPase domain of HSP90 chaperone/DNA topoisomerase II/histidine kinase"/>
    <property type="match status" value="1"/>
</dbReference>
<feature type="transmembrane region" description="Helical" evidence="19">
    <location>
        <begin position="342"/>
        <end position="361"/>
    </location>
</feature>
<dbReference type="Gene3D" id="1.10.287.130">
    <property type="match status" value="1"/>
</dbReference>
<dbReference type="Pfam" id="PF00512">
    <property type="entry name" value="HisKA"/>
    <property type="match status" value="1"/>
</dbReference>
<comment type="subcellular location">
    <subcellularLocation>
        <location evidence="2">Cell membrane</location>
        <topology evidence="2">Multi-pass membrane protein</topology>
    </subcellularLocation>
</comment>
<dbReference type="EC" id="2.7.13.3" evidence="3"/>
<feature type="domain" description="Histidine kinase" evidence="20">
    <location>
        <begin position="861"/>
        <end position="1082"/>
    </location>
</feature>
<dbReference type="SMART" id="SM00387">
    <property type="entry name" value="HATPase_c"/>
    <property type="match status" value="1"/>
</dbReference>
<keyword evidence="6" id="KW-0808">Transferase</keyword>
<keyword evidence="25" id="KW-1185">Reference proteome</keyword>
<dbReference type="SUPFAM" id="SSF47384">
    <property type="entry name" value="Homodimeric domain of signal transducing histidine kinase"/>
    <property type="match status" value="1"/>
</dbReference>
<comment type="catalytic activity">
    <reaction evidence="1">
        <text>ATP + protein L-histidine = ADP + protein N-phospho-L-histidine.</text>
        <dbReference type="EC" id="2.7.13.3"/>
    </reaction>
</comment>
<evidence type="ECO:0000256" key="18">
    <source>
        <dbReference type="PROSITE-ProRule" id="PRU00169"/>
    </source>
</evidence>
<dbReference type="InterPro" id="IPR004358">
    <property type="entry name" value="Sig_transdc_His_kin-like_C"/>
</dbReference>
<keyword evidence="7 19" id="KW-0812">Transmembrane</keyword>
<evidence type="ECO:0000256" key="17">
    <source>
        <dbReference type="PROSITE-ProRule" id="PRU00110"/>
    </source>
</evidence>
<evidence type="ECO:0000256" key="4">
    <source>
        <dbReference type="ARBA" id="ARBA00022475"/>
    </source>
</evidence>
<feature type="transmembrane region" description="Helical" evidence="19">
    <location>
        <begin position="303"/>
        <end position="322"/>
    </location>
</feature>
<dbReference type="PROSITE" id="PS50894">
    <property type="entry name" value="HPT"/>
    <property type="match status" value="1"/>
</dbReference>
<keyword evidence="4" id="KW-1003">Cell membrane</keyword>
<evidence type="ECO:0000256" key="16">
    <source>
        <dbReference type="ARBA" id="ARBA00068150"/>
    </source>
</evidence>
<keyword evidence="14 19" id="KW-0472">Membrane</keyword>
<keyword evidence="8" id="KW-0547">Nucleotide-binding</keyword>
<dbReference type="CDD" id="cd01007">
    <property type="entry name" value="PBP2_BvgS_HisK_like"/>
    <property type="match status" value="1"/>
</dbReference>
<dbReference type="SUPFAM" id="SSF55785">
    <property type="entry name" value="PYP-like sensor domain (PAS domain)"/>
    <property type="match status" value="1"/>
</dbReference>
<keyword evidence="10" id="KW-0378">Hydrolase</keyword>
<evidence type="ECO:0000256" key="10">
    <source>
        <dbReference type="ARBA" id="ARBA00022801"/>
    </source>
</evidence>
<feature type="domain" description="Response regulatory" evidence="21">
    <location>
        <begin position="1099"/>
        <end position="1217"/>
    </location>
</feature>
<feature type="domain" description="Response regulatory" evidence="21">
    <location>
        <begin position="1247"/>
        <end position="1361"/>
    </location>
</feature>
<dbReference type="CDD" id="cd17546">
    <property type="entry name" value="REC_hyHK_CKI1_RcsC-like"/>
    <property type="match status" value="1"/>
</dbReference>
<dbReference type="Pfam" id="PF01627">
    <property type="entry name" value="Hpt"/>
    <property type="match status" value="1"/>
</dbReference>
<feature type="transmembrane region" description="Helical" evidence="19">
    <location>
        <begin position="665"/>
        <end position="687"/>
    </location>
</feature>
<dbReference type="STRING" id="1219080.VEZ01S_42_00020"/>
<dbReference type="InterPro" id="IPR005467">
    <property type="entry name" value="His_kinase_dom"/>
</dbReference>
<comment type="caution">
    <text evidence="24">The sequence shown here is derived from an EMBL/GenBank/DDBJ whole genome shotgun (WGS) entry which is preliminary data.</text>
</comment>
<dbReference type="RefSeq" id="WP_021714484.1">
    <property type="nucleotide sequence ID" value="NZ_BATM01000042.1"/>
</dbReference>
<evidence type="ECO:0000313" key="24">
    <source>
        <dbReference type="EMBL" id="GAD80782.1"/>
    </source>
</evidence>
<name>U3B5T7_9VIBR</name>
<evidence type="ECO:0000256" key="14">
    <source>
        <dbReference type="ARBA" id="ARBA00023136"/>
    </source>
</evidence>
<keyword evidence="11" id="KW-0067">ATP-binding</keyword>
<dbReference type="GO" id="GO:0005524">
    <property type="term" value="F:ATP binding"/>
    <property type="evidence" value="ECO:0007669"/>
    <property type="project" value="UniProtKB-KW"/>
</dbReference>
<evidence type="ECO:0000259" key="20">
    <source>
        <dbReference type="PROSITE" id="PS50109"/>
    </source>
</evidence>
<dbReference type="GO" id="GO:0000155">
    <property type="term" value="F:phosphorelay sensor kinase activity"/>
    <property type="evidence" value="ECO:0007669"/>
    <property type="project" value="InterPro"/>
</dbReference>
<keyword evidence="9" id="KW-0418">Kinase</keyword>
<sequence>MAKYIQWVILVIGLVFSFSTLSDTQENEPQTNAARTVVSTPLPLHLRQWIEKHPVVRYSPSFDLHPDDFINAQGLHSGFASDLYAALDRVLPVRFIADNTRNWNQQLVALEQGQTDILAVCSRTHERESTFLFSEPIAMQAPGFLINKDSPQLADIHNWNSSTIVGTIQGSALQNHIKSALDRVQLTYTLDNEQSVNLVANGSINVFLAYQSSMHYWAKVGSLDSVQFIPFANTLPDVSTVCIRKDAPELVELINWGLKQIGAAKLEEMRSKWYSNQLGASDQLFEETIDHDASVWRVEKMRWTFFIMFASIVLFVLIWTVWLQKRKLFHEFFGSANQIKIFISLTASICIAFIVSISLALNTLKQSEIENYQIQLDLAQDGAKNLLYEWVAEKRALVKLILTPEFSILSEIMGQLSAITEDEAERGALLRETPVLAKVRQFVHDRALLSSNSGFYVIGEGNITIASDRDSELGKQNLLQKQTPELLARVWDGEVVLVPPVRTQVRTLTGDIESAPEAAMFLLSPIANSSGRVVAVFALGIDPREGFSNLFRISNIGRTGEQFAISRDGVMLSRNRFESKLLEDGILGDNLTSILSIRMDAKLLEQTFSQHPLDVENDTNLENYQDYLGKPVMGSWRWIPDIEIGIVAQIDMDEVLSDYYATREVLLGLLIIALIVIIAIAAFMMFVGRRSYLLSQRSKSELEDLVQKRTSELEQNQELLSISEKNTKAMMQEAPSAILMEDDKGEIIQVNLAASQLLEKSEQELLNSSFAQLFSPEIEKQVKTAMDQFWLKDEPIELLKDQQLTLNSSAGELVYLKVMLTPILLSSGRFTLISIQDITSLISAANAMKEASNAKSNFLANMSHEIRTPMNAIIGMSYLALQTELNDKARNYISKANGAAESLLRIINDILDFSKIEAGKLVVERVNFNLDNTLESLADVLSLKVEEKKLELLFDVDPDIPKEIEGDPLRLNQVLLNLGSNAVKFTHSGEILISVKLLTWQGNRCQLQFSVQDTGIGMTPKQQAQLFQSFSQADASTTRKYGGTGLGLSISSKLVELMEGSISATSTPDHGSCFTFDIWVGVNHSKPDNKERYGLYGMKVLVVDDNPVALGVIRDLIKSLGANVSVASSGSQALEIGTKEGGRFDLAIIDYDMPQLDGVETSQQLKAINNKPLNICLMVAASVTEDSTVLQKNAFVDFVVRKPLTASSLFDAIVDLPQTDSEAPLSESTVKDVGDEIRSKTSLSGTRLLLVEDNDLNQEIAVTLLEAESIEVCVASNGKQAIEKVQQNGFDGILMDIQMPLMDGYSATQQLRELGISVPIIAMTANAMSGDKEKALQAGMDDYISKPIDVAEMFKVLTRWFAKEKQITTESATKRRTGETIEQRLTLSQSVGLAYCNGNKDLYHRILLRFTQGQGDFLNQFNNAWSELDWECSTRLAHTLKANAANIGAQQLQWLASELEASAEQKADSERIMSQLDEITLELANVIDEIAPLLAEQTPDPCSVIIDHTTSEGLANTADFTQGVEQLDKLLLAFNSEAKTQCKDLLEMNLPADVRQVLVEVDNALNGYDFISASELIKPLKPE</sequence>
<evidence type="ECO:0000256" key="3">
    <source>
        <dbReference type="ARBA" id="ARBA00012438"/>
    </source>
</evidence>
<dbReference type="PROSITE" id="PS50112">
    <property type="entry name" value="PAS"/>
    <property type="match status" value="1"/>
</dbReference>
<dbReference type="InterPro" id="IPR003661">
    <property type="entry name" value="HisK_dim/P_dom"/>
</dbReference>
<proteinExistence type="predicted"/>
<dbReference type="Pfam" id="PF00497">
    <property type="entry name" value="SBP_bac_3"/>
    <property type="match status" value="1"/>
</dbReference>
<evidence type="ECO:0000256" key="2">
    <source>
        <dbReference type="ARBA" id="ARBA00004651"/>
    </source>
</evidence>
<dbReference type="Gene3D" id="3.30.450.20">
    <property type="entry name" value="PAS domain"/>
    <property type="match status" value="1"/>
</dbReference>
<evidence type="ECO:0000256" key="19">
    <source>
        <dbReference type="SAM" id="Phobius"/>
    </source>
</evidence>
<evidence type="ECO:0000256" key="1">
    <source>
        <dbReference type="ARBA" id="ARBA00000085"/>
    </source>
</evidence>
<evidence type="ECO:0000256" key="13">
    <source>
        <dbReference type="ARBA" id="ARBA00023012"/>
    </source>
</evidence>
<evidence type="ECO:0000259" key="23">
    <source>
        <dbReference type="PROSITE" id="PS50894"/>
    </source>
</evidence>
<dbReference type="SMART" id="SM00388">
    <property type="entry name" value="HisKA"/>
    <property type="match status" value="1"/>
</dbReference>
<dbReference type="PANTHER" id="PTHR45339">
    <property type="entry name" value="HYBRID SIGNAL TRANSDUCTION HISTIDINE KINASE J"/>
    <property type="match status" value="1"/>
</dbReference>
<feature type="modified residue" description="4-aspartylphosphate" evidence="18">
    <location>
        <position position="1296"/>
    </location>
</feature>
<dbReference type="SMART" id="SM00448">
    <property type="entry name" value="REC"/>
    <property type="match status" value="2"/>
</dbReference>
<keyword evidence="12 19" id="KW-1133">Transmembrane helix</keyword>
<reference evidence="24 25" key="1">
    <citation type="submission" date="2013-09" db="EMBL/GenBank/DDBJ databases">
        <title>Whole genome shotgun sequence of Vibrio ezurae NBRC 102218.</title>
        <authorList>
            <person name="Yoshida I."/>
            <person name="Hosoyama A."/>
            <person name="Numata M."/>
            <person name="Hashimoto M."/>
            <person name="Hosoyama Y."/>
            <person name="Tsuchikane K."/>
            <person name="Noguchi M."/>
            <person name="Hirakata S."/>
            <person name="Ichikawa N."/>
            <person name="Ohji S."/>
            <person name="Yamazoe A."/>
            <person name="Fujita N."/>
        </authorList>
    </citation>
    <scope>NUCLEOTIDE SEQUENCE [LARGE SCALE GENOMIC DNA]</scope>
    <source>
        <strain evidence="24 25">NBRC 102218</strain>
    </source>
</reference>
<dbReference type="Gene3D" id="3.40.190.10">
    <property type="entry name" value="Periplasmic binding protein-like II"/>
    <property type="match status" value="2"/>
</dbReference>
<evidence type="ECO:0000256" key="6">
    <source>
        <dbReference type="ARBA" id="ARBA00022679"/>
    </source>
</evidence>
<feature type="domain" description="HPt" evidence="23">
    <location>
        <begin position="1399"/>
        <end position="1497"/>
    </location>
</feature>
<dbReference type="InterPro" id="IPR008207">
    <property type="entry name" value="Sig_transdc_His_kin_Hpt_dom"/>
</dbReference>
<dbReference type="SMART" id="SM00091">
    <property type="entry name" value="PAS"/>
    <property type="match status" value="1"/>
</dbReference>
<dbReference type="FunFam" id="3.30.565.10:FF:000010">
    <property type="entry name" value="Sensor histidine kinase RcsC"/>
    <property type="match status" value="1"/>
</dbReference>
<evidence type="ECO:0000256" key="8">
    <source>
        <dbReference type="ARBA" id="ARBA00022741"/>
    </source>
</evidence>
<dbReference type="NCBIfam" id="TIGR00229">
    <property type="entry name" value="sensory_box"/>
    <property type="match status" value="1"/>
</dbReference>
<dbReference type="InterPro" id="IPR000014">
    <property type="entry name" value="PAS"/>
</dbReference>
<dbReference type="InterPro" id="IPR036097">
    <property type="entry name" value="HisK_dim/P_sf"/>
</dbReference>
<dbReference type="SUPFAM" id="SSF52172">
    <property type="entry name" value="CheY-like"/>
    <property type="match status" value="2"/>
</dbReference>
<evidence type="ECO:0000256" key="15">
    <source>
        <dbReference type="ARBA" id="ARBA00064003"/>
    </source>
</evidence>
<keyword evidence="13" id="KW-0902">Two-component regulatory system</keyword>
<dbReference type="FunFam" id="1.10.287.130:FF:000002">
    <property type="entry name" value="Two-component osmosensing histidine kinase"/>
    <property type="match status" value="1"/>
</dbReference>
<dbReference type="InterPro" id="IPR001789">
    <property type="entry name" value="Sig_transdc_resp-reg_receiver"/>
</dbReference>
<dbReference type="Pfam" id="PF00072">
    <property type="entry name" value="Response_reg"/>
    <property type="match status" value="2"/>
</dbReference>
<dbReference type="PANTHER" id="PTHR45339:SF1">
    <property type="entry name" value="HYBRID SIGNAL TRANSDUCTION HISTIDINE KINASE J"/>
    <property type="match status" value="1"/>
</dbReference>
<evidence type="ECO:0000259" key="21">
    <source>
        <dbReference type="PROSITE" id="PS50110"/>
    </source>
</evidence>
<dbReference type="CDD" id="cd00082">
    <property type="entry name" value="HisKA"/>
    <property type="match status" value="1"/>
</dbReference>
<dbReference type="SUPFAM" id="SSF53850">
    <property type="entry name" value="Periplasmic binding protein-like II"/>
    <property type="match status" value="1"/>
</dbReference>
<dbReference type="GO" id="GO:0016787">
    <property type="term" value="F:hydrolase activity"/>
    <property type="evidence" value="ECO:0007669"/>
    <property type="project" value="UniProtKB-KW"/>
</dbReference>
<feature type="modified residue" description="Phosphohistidine" evidence="17">
    <location>
        <position position="1438"/>
    </location>
</feature>
<dbReference type="GO" id="GO:0005886">
    <property type="term" value="C:plasma membrane"/>
    <property type="evidence" value="ECO:0007669"/>
    <property type="project" value="UniProtKB-SubCell"/>
</dbReference>
<dbReference type="InterPro" id="IPR035965">
    <property type="entry name" value="PAS-like_dom_sf"/>
</dbReference>
<dbReference type="InterPro" id="IPR001638">
    <property type="entry name" value="Solute-binding_3/MltF_N"/>
</dbReference>
<dbReference type="CDD" id="cd00156">
    <property type="entry name" value="REC"/>
    <property type="match status" value="1"/>
</dbReference>
<evidence type="ECO:0000256" key="12">
    <source>
        <dbReference type="ARBA" id="ARBA00022989"/>
    </source>
</evidence>